<dbReference type="InterPro" id="IPR040824">
    <property type="entry name" value="LPD3"/>
</dbReference>
<name>A0ABS6QZU3_9PSED</name>
<evidence type="ECO:0000256" key="3">
    <source>
        <dbReference type="SAM" id="Coils"/>
    </source>
</evidence>
<dbReference type="Proteomes" id="UP001049200">
    <property type="component" value="Unassembled WGS sequence"/>
</dbReference>
<feature type="coiled-coil region" evidence="3">
    <location>
        <begin position="846"/>
        <end position="881"/>
    </location>
</feature>
<evidence type="ECO:0000259" key="4">
    <source>
        <dbReference type="Pfam" id="PF18798"/>
    </source>
</evidence>
<dbReference type="CDD" id="cd02440">
    <property type="entry name" value="AdoMet_MTases"/>
    <property type="match status" value="1"/>
</dbReference>
<proteinExistence type="predicted"/>
<dbReference type="Pfam" id="PF18798">
    <property type="entry name" value="LPD3"/>
    <property type="match status" value="1"/>
</dbReference>
<evidence type="ECO:0000256" key="2">
    <source>
        <dbReference type="ARBA" id="ARBA00022679"/>
    </source>
</evidence>
<evidence type="ECO:0000313" key="5">
    <source>
        <dbReference type="EMBL" id="MBV4524305.1"/>
    </source>
</evidence>
<feature type="domain" description="Large polyvalent protein-associated" evidence="4">
    <location>
        <begin position="67"/>
        <end position="172"/>
    </location>
</feature>
<evidence type="ECO:0000313" key="6">
    <source>
        <dbReference type="Proteomes" id="UP001049200"/>
    </source>
</evidence>
<protein>
    <recommendedName>
        <fullName evidence="4">Large polyvalent protein-associated domain-containing protein</fullName>
    </recommendedName>
</protein>
<keyword evidence="6" id="KW-1185">Reference proteome</keyword>
<keyword evidence="3" id="KW-0175">Coiled coil</keyword>
<dbReference type="InterPro" id="IPR002052">
    <property type="entry name" value="DNA_methylase_N6_adenine_CS"/>
</dbReference>
<dbReference type="PROSITE" id="PS00092">
    <property type="entry name" value="N6_MTASE"/>
    <property type="match status" value="1"/>
</dbReference>
<evidence type="ECO:0000256" key="1">
    <source>
        <dbReference type="ARBA" id="ARBA00022603"/>
    </source>
</evidence>
<dbReference type="EMBL" id="JAHSTU010000014">
    <property type="protein sequence ID" value="MBV4524305.1"/>
    <property type="molecule type" value="Genomic_DNA"/>
</dbReference>
<dbReference type="RefSeq" id="WP_217873509.1">
    <property type="nucleotide sequence ID" value="NZ_JAHSTU010000014.1"/>
</dbReference>
<sequence>MTDLNQPGVMSPIDRARLSAELLKLRDSLAGTGLSPIARVQASARALAIRGQLGAPAPISEGQAAFEKARQFYQENLKGQLIQSVVGPVSVNSAGWKKSKQGMKADVLKAKLIEHVREILETGTAGQRQESHKERNDAFVAFYFIQKQVRVDDLLVTAGVTVAEDGKGNLFYNISHADRESWKAYKNGAPDYAGVGPRSGDAANGMLDGLPQEQEPSAVGDTVADDDINITILAVVAVDPNAPAANDHGAKKPMVTGTLPQKNGGLLVMGDADALDAYAKAYLDQAKYTKVPTGLLLTKSQARMAQYLPSTQEALPSGAVLYSYAQIGGVSVAVDGVLSGIASDLPDLKSLMAQEWGPDKFQAVFGEDAAQPDVEAYQDEQAAIARRKADNAAREEADRLAYAKRTGDSTALTDEEKAAIKAENDAFTAEWEAQTQADWEATVGQGRVSNPRYQAYLDTLEDIHGLGRIMVQVGYMGWVQERLTEYRATGVAPMPYANGPARDAWNAKATAYIREWADQHLSERVKKQRSDEPTVTPADEYAAKAVGFASFSEYAASRIDKLPLEAFQVARAKYKIVEYLEQNGRADRNTLGSLSLQGANKEGPSALAQLRQDGYVLNNLRAQSNPFSLAPGVTLATFVSGEAKPVPLADQGRAPAGGTIGMNGEFYKGGTILPNTTLPKGSSTTSTTGTGTQLVEPGVLAEPPEVGAIPVYGSRREFLVLQDGVMVADESKKDAMVFAYGKEGPAKVRAYAREYNTGRRWILPGEKIEPTEADQDPAPSAQTHEIIEYTTKKGKVLRGIIRLDLTLAEAKAIDPYTWRMNGGYFIREKHLDADTSAMQAAPTPTMLTAEQEAEKQERDTRAALERQQQAIANQVGKLREAGNKAIAAGTEGMNADRKTNTHRRAGMAASAYARSAADEADGRTLNNIADSIEVGAAGPLANLTSRAQLQELKSALTRAKFDSERGLTYSEQLARRGNPVGEDALRHVSMPSRLVWSSRFKSAAMTLAKKAATGNSKLIAALNKMGDRTERWPLTNDGDIAITRKAYQVLGAIKDTWDLKDPMEMLARVERLKRMGITNDAQLQDACRALLPHMAAKQEESAVVKAERAIIGQKVGIDFFPTPAAEAQRMARKARISKGKRVLEPSAGNGNLADAAAAEGAEVDVIEISSQLREILTLKGYNVVAQDFNTFTPDEPYDAILMNPPFSKRQDAEHIMRAYGMLAGGGTLVAIAGEGVFFGTDQKAVQFRAWLDSHNAEVEKLAGGTFQDNALLAQTSVSARMIVLHK</sequence>
<comment type="caution">
    <text evidence="5">The sequence shown here is derived from an EMBL/GenBank/DDBJ whole genome shotgun (WGS) entry which is preliminary data.</text>
</comment>
<reference evidence="5" key="1">
    <citation type="submission" date="2021-06" db="EMBL/GenBank/DDBJ databases">
        <title>Updating the genus Pseudomonas: Description of 43 new species and partition of the Pseudomonas putida group.</title>
        <authorList>
            <person name="Girard L."/>
            <person name="Lood C."/>
            <person name="Vandamme P."/>
            <person name="Rokni-Zadeh H."/>
            <person name="Van Noort V."/>
            <person name="Hofte M."/>
            <person name="Lavigne R."/>
            <person name="De Mot R."/>
        </authorList>
    </citation>
    <scope>NUCLEOTIDE SEQUENCE</scope>
    <source>
        <strain evidence="5">SWRI74</strain>
    </source>
</reference>
<organism evidence="5 6">
    <name type="scientific">Pseudomonas azerbaijanoccidentalis</name>
    <dbReference type="NCBI Taxonomy" id="2842347"/>
    <lineage>
        <taxon>Bacteria</taxon>
        <taxon>Pseudomonadati</taxon>
        <taxon>Pseudomonadota</taxon>
        <taxon>Gammaproteobacteria</taxon>
        <taxon>Pseudomonadales</taxon>
        <taxon>Pseudomonadaceae</taxon>
        <taxon>Pseudomonas</taxon>
    </lineage>
</organism>
<keyword evidence="1" id="KW-0489">Methyltransferase</keyword>
<accession>A0ABS6QZU3</accession>
<gene>
    <name evidence="5" type="ORF">KVG88_29985</name>
</gene>
<keyword evidence="2" id="KW-0808">Transferase</keyword>